<dbReference type="Proteomes" id="UP000219042">
    <property type="component" value="Unassembled WGS sequence"/>
</dbReference>
<dbReference type="Pfam" id="PF09832">
    <property type="entry name" value="DUF2059"/>
    <property type="match status" value="1"/>
</dbReference>
<dbReference type="EMBL" id="OANT01000006">
    <property type="protein sequence ID" value="SNX45810.1"/>
    <property type="molecule type" value="Genomic_DNA"/>
</dbReference>
<keyword evidence="4" id="KW-1185">Reference proteome</keyword>
<feature type="domain" description="DUF2059" evidence="2">
    <location>
        <begin position="94"/>
        <end position="151"/>
    </location>
</feature>
<reference evidence="4" key="1">
    <citation type="submission" date="2016-09" db="EMBL/GenBank/DDBJ databases">
        <authorList>
            <person name="Varghese N."/>
            <person name="Submissions S."/>
        </authorList>
    </citation>
    <scope>NUCLEOTIDE SEQUENCE [LARGE SCALE GENOMIC DNA]</scope>
    <source>
        <strain evidence="4">ANC 4466</strain>
    </source>
</reference>
<evidence type="ECO:0000313" key="3">
    <source>
        <dbReference type="EMBL" id="SNX45810.1"/>
    </source>
</evidence>
<sequence>MKKTLYALILTFALPCTAFAQPASEQSIRELLKITKTAQLIDQSYTQLEPIMNSIFEQTVQNKGSNTDLSTKKAYENFNKKYAQLITQELSWKKLEPDFIKLYTEVYTQEEINGMIDFYKTPVGQSTIEKMPLVADKSMQLMQTHLTQLIPKLSKLAEESKQEVSK</sequence>
<evidence type="ECO:0000256" key="1">
    <source>
        <dbReference type="SAM" id="SignalP"/>
    </source>
</evidence>
<accession>A0A240ED28</accession>
<dbReference type="InterPro" id="IPR018637">
    <property type="entry name" value="DUF2059"/>
</dbReference>
<dbReference type="RefSeq" id="WP_097079571.1">
    <property type="nucleotide sequence ID" value="NZ_BAABHT010000003.1"/>
</dbReference>
<evidence type="ECO:0000259" key="2">
    <source>
        <dbReference type="Pfam" id="PF09832"/>
    </source>
</evidence>
<evidence type="ECO:0000313" key="4">
    <source>
        <dbReference type="Proteomes" id="UP000219042"/>
    </source>
</evidence>
<name>A0A240ED28_9GAMM</name>
<organism evidence="3 4">
    <name type="scientific">Acinetobacter puyangensis</name>
    <dbReference type="NCBI Taxonomy" id="1096779"/>
    <lineage>
        <taxon>Bacteria</taxon>
        <taxon>Pseudomonadati</taxon>
        <taxon>Pseudomonadota</taxon>
        <taxon>Gammaproteobacteria</taxon>
        <taxon>Moraxellales</taxon>
        <taxon>Moraxellaceae</taxon>
        <taxon>Acinetobacter</taxon>
    </lineage>
</organism>
<keyword evidence="1" id="KW-0732">Signal</keyword>
<feature type="chain" id="PRO_5013326192" description="DUF2059 domain-containing protein" evidence="1">
    <location>
        <begin position="21"/>
        <end position="166"/>
    </location>
</feature>
<dbReference type="OrthoDB" id="490569at2"/>
<dbReference type="AlphaFoldDB" id="A0A240ED28"/>
<gene>
    <name evidence="3" type="ORF">SAMN05421731_10645</name>
</gene>
<feature type="signal peptide" evidence="1">
    <location>
        <begin position="1"/>
        <end position="20"/>
    </location>
</feature>
<proteinExistence type="predicted"/>
<protein>
    <recommendedName>
        <fullName evidence="2">DUF2059 domain-containing protein</fullName>
    </recommendedName>
</protein>